<evidence type="ECO:0000259" key="8">
    <source>
        <dbReference type="Pfam" id="PF01259"/>
    </source>
</evidence>
<reference evidence="9 10" key="1">
    <citation type="submission" date="2011-05" db="EMBL/GenBank/DDBJ databases">
        <title>Whole genome sequence of Microlunatus phosphovorus NM-1.</title>
        <authorList>
            <person name="Hosoyama A."/>
            <person name="Sasaki K."/>
            <person name="Harada T."/>
            <person name="Igarashi R."/>
            <person name="Kawakoshi A."/>
            <person name="Sasagawa M."/>
            <person name="Fukada J."/>
            <person name="Nakamura S."/>
            <person name="Katano Y."/>
            <person name="Hanada S."/>
            <person name="Kamagata Y."/>
            <person name="Nakamura N."/>
            <person name="Yamazaki S."/>
            <person name="Fujita N."/>
        </authorList>
    </citation>
    <scope>NUCLEOTIDE SEQUENCE [LARGE SCALE GENOMIC DNA]</scope>
    <source>
        <strain evidence="10">ATCC 700054 / DSM 10555 / JCM 9379 / NBRC 101784 / NCIMB 13414 / VKM Ac-1990 / NM-1</strain>
    </source>
</reference>
<comment type="pathway">
    <text evidence="1">Purine metabolism; IMP biosynthesis via de novo pathway; 5-amino-1-(5-phospho-D-ribosyl)imidazole-4-carboxamide from 5-amino-1-(5-phospho-D-ribosyl)imidazole-4-carboxylate: step 1/2.</text>
</comment>
<dbReference type="STRING" id="1032480.MLP_03890"/>
<comment type="catalytic activity">
    <reaction evidence="7">
        <text>5-amino-1-(5-phospho-D-ribosyl)imidazole-4-carboxylate + L-aspartate + ATP = (2S)-2-[5-amino-1-(5-phospho-beta-D-ribosyl)imidazole-4-carboxamido]succinate + ADP + phosphate + 2 H(+)</text>
        <dbReference type="Rhea" id="RHEA:22628"/>
        <dbReference type="ChEBI" id="CHEBI:15378"/>
        <dbReference type="ChEBI" id="CHEBI:29991"/>
        <dbReference type="ChEBI" id="CHEBI:30616"/>
        <dbReference type="ChEBI" id="CHEBI:43474"/>
        <dbReference type="ChEBI" id="CHEBI:58443"/>
        <dbReference type="ChEBI" id="CHEBI:77657"/>
        <dbReference type="ChEBI" id="CHEBI:456216"/>
        <dbReference type="EC" id="6.3.2.6"/>
    </reaction>
</comment>
<dbReference type="GO" id="GO:0004639">
    <property type="term" value="F:phosphoribosylaminoimidazolesuccinocarboxamide synthase activity"/>
    <property type="evidence" value="ECO:0007669"/>
    <property type="project" value="UniProtKB-EC"/>
</dbReference>
<dbReference type="UniPathway" id="UPA00074">
    <property type="reaction ID" value="UER00131"/>
</dbReference>
<evidence type="ECO:0000256" key="5">
    <source>
        <dbReference type="ARBA" id="ARBA00022755"/>
    </source>
</evidence>
<dbReference type="Proteomes" id="UP000007947">
    <property type="component" value="Chromosome"/>
</dbReference>
<evidence type="ECO:0000256" key="3">
    <source>
        <dbReference type="ARBA" id="ARBA00022598"/>
    </source>
</evidence>
<evidence type="ECO:0000256" key="7">
    <source>
        <dbReference type="ARBA" id="ARBA00048475"/>
    </source>
</evidence>
<keyword evidence="5" id="KW-0658">Purine biosynthesis</keyword>
<keyword evidence="10" id="KW-1185">Reference proteome</keyword>
<gene>
    <name evidence="9" type="primary">purC</name>
    <name evidence="9" type="ordered locus">MLP_03890</name>
</gene>
<dbReference type="SUPFAM" id="SSF56104">
    <property type="entry name" value="SAICAR synthase-like"/>
    <property type="match status" value="1"/>
</dbReference>
<accession>F5XJ77</accession>
<name>F5XJ77_MICPN</name>
<dbReference type="Gene3D" id="3.30.200.20">
    <property type="entry name" value="Phosphorylase Kinase, domain 1"/>
    <property type="match status" value="1"/>
</dbReference>
<dbReference type="AlphaFoldDB" id="F5XJ77"/>
<dbReference type="eggNOG" id="COG0152">
    <property type="taxonomic scope" value="Bacteria"/>
</dbReference>
<dbReference type="PANTHER" id="PTHR43599:SF3">
    <property type="entry name" value="SI:DKEY-6E2.2"/>
    <property type="match status" value="1"/>
</dbReference>
<evidence type="ECO:0000313" key="9">
    <source>
        <dbReference type="EMBL" id="BAK33403.1"/>
    </source>
</evidence>
<evidence type="ECO:0000313" key="10">
    <source>
        <dbReference type="Proteomes" id="UP000007947"/>
    </source>
</evidence>
<keyword evidence="3 9" id="KW-0436">Ligase</keyword>
<dbReference type="KEGG" id="mph:MLP_03890"/>
<keyword evidence="6" id="KW-0067">ATP-binding</keyword>
<evidence type="ECO:0000256" key="1">
    <source>
        <dbReference type="ARBA" id="ARBA00004672"/>
    </source>
</evidence>
<dbReference type="GO" id="GO:0006189">
    <property type="term" value="P:'de novo' IMP biosynthetic process"/>
    <property type="evidence" value="ECO:0007669"/>
    <property type="project" value="UniProtKB-UniPathway"/>
</dbReference>
<keyword evidence="4" id="KW-0547">Nucleotide-binding</keyword>
<evidence type="ECO:0000256" key="2">
    <source>
        <dbReference type="ARBA" id="ARBA00012217"/>
    </source>
</evidence>
<dbReference type="Gene3D" id="3.30.470.20">
    <property type="entry name" value="ATP-grasp fold, B domain"/>
    <property type="match status" value="1"/>
</dbReference>
<evidence type="ECO:0000256" key="6">
    <source>
        <dbReference type="ARBA" id="ARBA00022840"/>
    </source>
</evidence>
<organism evidence="9 10">
    <name type="scientific">Microlunatus phosphovorus (strain ATCC 700054 / DSM 10555 / JCM 9379 / NBRC 101784 / NCIMB 13414 / VKM Ac-1990 / NM-1)</name>
    <dbReference type="NCBI Taxonomy" id="1032480"/>
    <lineage>
        <taxon>Bacteria</taxon>
        <taxon>Bacillati</taxon>
        <taxon>Actinomycetota</taxon>
        <taxon>Actinomycetes</taxon>
        <taxon>Propionibacteriales</taxon>
        <taxon>Propionibacteriaceae</taxon>
        <taxon>Microlunatus</taxon>
    </lineage>
</organism>
<sequence length="297" mass="32995">MAREQGRSWTEIGRALGVTKQTAWARLARVVAEGKTKIVEEVGNGEVLVRSKDDITAGDGAKHDVIDGKAAASTRTTGNIFRLLERHGIPTHFVNGVDDVTFRAREVEMIPLELVARRYATASFKDRFPDLVDGALLDEVVFEVFEKDDANHDPLLEFDFDASVLRRYVPNDKAAEAIGPVARAGDFISEEPLGESRYADVSPELIARLRSRTVSTFEVIENAWKQQGGVYIDVKIECGFDRESGELLVADVIDSDSGRLRFGEIDMSKQSYRDGTATLPEIKRKFDEVAALTDRFV</sequence>
<dbReference type="EC" id="6.3.2.6" evidence="2"/>
<dbReference type="HOGENOM" id="CLU_061495_1_1_11"/>
<dbReference type="Pfam" id="PF01259">
    <property type="entry name" value="SAICAR_synt"/>
    <property type="match status" value="1"/>
</dbReference>
<proteinExistence type="predicted"/>
<feature type="domain" description="SAICAR synthetase/ADE2 N-terminal" evidence="8">
    <location>
        <begin position="31"/>
        <end position="277"/>
    </location>
</feature>
<dbReference type="InterPro" id="IPR028923">
    <property type="entry name" value="SAICAR_synt/ADE2_N"/>
</dbReference>
<dbReference type="PANTHER" id="PTHR43599">
    <property type="entry name" value="MULTIFUNCTIONAL PROTEIN ADE2"/>
    <property type="match status" value="1"/>
</dbReference>
<protein>
    <recommendedName>
        <fullName evidence="2">phosphoribosylaminoimidazolesuccinocarboxamide synthase</fullName>
        <ecNumber evidence="2">6.3.2.6</ecNumber>
    </recommendedName>
</protein>
<dbReference type="InterPro" id="IPR050089">
    <property type="entry name" value="SAICAR_synthetase"/>
</dbReference>
<evidence type="ECO:0000256" key="4">
    <source>
        <dbReference type="ARBA" id="ARBA00022741"/>
    </source>
</evidence>
<dbReference type="EMBL" id="AP012204">
    <property type="protein sequence ID" value="BAK33403.1"/>
    <property type="molecule type" value="Genomic_DNA"/>
</dbReference>
<dbReference type="GO" id="GO:0005524">
    <property type="term" value="F:ATP binding"/>
    <property type="evidence" value="ECO:0007669"/>
    <property type="project" value="UniProtKB-KW"/>
</dbReference>